<dbReference type="AlphaFoldDB" id="H8WF65"/>
<reference evidence="1" key="2">
    <citation type="submission" date="2012-03" db="EMBL/GenBank/DDBJ databases">
        <title>Analysis of the SPI-7 family of integrative and conjugative elements.</title>
        <authorList>
            <person name="Seth-Smith H.M.B."/>
        </authorList>
    </citation>
    <scope>NUCLEOTIDE SEQUENCE</scope>
    <source>
        <strain evidence="1">18</strain>
    </source>
</reference>
<protein>
    <submittedName>
        <fullName evidence="1">Uncharacterized protein</fullName>
    </submittedName>
</protein>
<accession>H8WF65</accession>
<evidence type="ECO:0000313" key="1">
    <source>
        <dbReference type="EMBL" id="CBW53119.1"/>
    </source>
</evidence>
<gene>
    <name evidence="1" type="ORF">SHAD28714</name>
</gene>
<dbReference type="NCBIfam" id="NF045478">
    <property type="entry name" value="XF1762_fam"/>
    <property type="match status" value="1"/>
</dbReference>
<dbReference type="EMBL" id="FR686852">
    <property type="protein sequence ID" value="CBW53119.1"/>
    <property type="molecule type" value="Genomic_DNA"/>
</dbReference>
<reference evidence="1" key="1">
    <citation type="submission" date="2010-08" db="EMBL/GenBank/DDBJ databases">
        <authorList>
            <person name="Seth-Smith H.M."/>
        </authorList>
    </citation>
    <scope>NUCLEOTIDE SEQUENCE</scope>
    <source>
        <strain evidence="1">18</strain>
    </source>
</reference>
<dbReference type="InterPro" id="IPR053780">
    <property type="entry name" value="Gp66-like"/>
</dbReference>
<organism evidence="1">
    <name type="scientific">Salmonella hadar</name>
    <dbReference type="NCBI Taxonomy" id="149385"/>
    <lineage>
        <taxon>Bacteria</taxon>
        <taxon>Pseudomonadati</taxon>
        <taxon>Pseudomonadota</taxon>
        <taxon>Gammaproteobacteria</taxon>
        <taxon>Enterobacterales</taxon>
        <taxon>Enterobacteriaceae</taxon>
        <taxon>Salmonella</taxon>
    </lineage>
</organism>
<sequence length="165" mass="18154">MRVQISPVTLRVAKAFISRHHRHNKPPVGHKFSIGLRNDAGELIGVATAGRPVARHLDDGLTLEVNRTCTTGERNANSALYGAVWRAAKAMGYQRCITYTRADESGASLRATGFVRVKELPPRKSWAESSVALRSKRDPVGNGGVPRVLWEIRRMSTTGIRIKGE</sequence>
<name>H8WF65_SALHA</name>
<proteinExistence type="predicted"/>